<organism evidence="3 4">
    <name type="scientific">Rhizobium paknamense</name>
    <dbReference type="NCBI Taxonomy" id="1206817"/>
    <lineage>
        <taxon>Bacteria</taxon>
        <taxon>Pseudomonadati</taxon>
        <taxon>Pseudomonadota</taxon>
        <taxon>Alphaproteobacteria</taxon>
        <taxon>Hyphomicrobiales</taxon>
        <taxon>Rhizobiaceae</taxon>
        <taxon>Rhizobium/Agrobacterium group</taxon>
        <taxon>Rhizobium</taxon>
    </lineage>
</organism>
<feature type="compositionally biased region" description="Basic and acidic residues" evidence="1">
    <location>
        <begin position="1"/>
        <end position="14"/>
    </location>
</feature>
<protein>
    <submittedName>
        <fullName evidence="3">Transcriptional regulator with XRE-family HTH domain</fullName>
    </submittedName>
</protein>
<feature type="domain" description="HTH cro/C1-type" evidence="2">
    <location>
        <begin position="5"/>
        <end position="73"/>
    </location>
</feature>
<dbReference type="Pfam" id="PF13560">
    <property type="entry name" value="HTH_31"/>
    <property type="match status" value="1"/>
</dbReference>
<feature type="region of interest" description="Disordered" evidence="1">
    <location>
        <begin position="1"/>
        <end position="30"/>
    </location>
</feature>
<dbReference type="SMART" id="SM00530">
    <property type="entry name" value="HTH_XRE"/>
    <property type="match status" value="1"/>
</dbReference>
<dbReference type="SUPFAM" id="SSF47413">
    <property type="entry name" value="lambda repressor-like DNA-binding domains"/>
    <property type="match status" value="1"/>
</dbReference>
<dbReference type="Pfam" id="PF17765">
    <property type="entry name" value="MLTR_LBD"/>
    <property type="match status" value="1"/>
</dbReference>
<dbReference type="Gene3D" id="1.10.260.40">
    <property type="entry name" value="lambda repressor-like DNA-binding domains"/>
    <property type="match status" value="1"/>
</dbReference>
<dbReference type="InterPro" id="IPR041413">
    <property type="entry name" value="MLTR_LBD"/>
</dbReference>
<dbReference type="EMBL" id="JAUSWH010000013">
    <property type="protein sequence ID" value="MDQ0457176.1"/>
    <property type="molecule type" value="Genomic_DNA"/>
</dbReference>
<name>A0ABU0IIW5_9HYPH</name>
<dbReference type="CDD" id="cd00093">
    <property type="entry name" value="HTH_XRE"/>
    <property type="match status" value="1"/>
</dbReference>
<dbReference type="RefSeq" id="WP_307159359.1">
    <property type="nucleotide sequence ID" value="NZ_JAUSWH010000013.1"/>
</dbReference>
<dbReference type="InterPro" id="IPR001387">
    <property type="entry name" value="Cro/C1-type_HTH"/>
</dbReference>
<evidence type="ECO:0000259" key="2">
    <source>
        <dbReference type="SMART" id="SM00530"/>
    </source>
</evidence>
<gene>
    <name evidence="3" type="ORF">QO005_003525</name>
</gene>
<dbReference type="PANTHER" id="PTHR35010">
    <property type="entry name" value="BLL4672 PROTEIN-RELATED"/>
    <property type="match status" value="1"/>
</dbReference>
<proteinExistence type="predicted"/>
<evidence type="ECO:0000313" key="4">
    <source>
        <dbReference type="Proteomes" id="UP001235269"/>
    </source>
</evidence>
<evidence type="ECO:0000256" key="1">
    <source>
        <dbReference type="SAM" id="MobiDB-lite"/>
    </source>
</evidence>
<dbReference type="Proteomes" id="UP001235269">
    <property type="component" value="Unassembled WGS sequence"/>
</dbReference>
<dbReference type="InterPro" id="IPR010982">
    <property type="entry name" value="Lambda_DNA-bd_dom_sf"/>
</dbReference>
<dbReference type="PANTHER" id="PTHR35010:SF2">
    <property type="entry name" value="BLL4672 PROTEIN"/>
    <property type="match status" value="1"/>
</dbReference>
<comment type="caution">
    <text evidence="3">The sequence shown here is derived from an EMBL/GenBank/DDBJ whole genome shotgun (WGS) entry which is preliminary data.</text>
</comment>
<evidence type="ECO:0000313" key="3">
    <source>
        <dbReference type="EMBL" id="MDQ0457176.1"/>
    </source>
</evidence>
<dbReference type="Gene3D" id="3.30.450.180">
    <property type="match status" value="1"/>
</dbReference>
<sequence>MLGEFVRAHREKLTPEQPGGRRRTPGLRREELAERAGISSTWCAWIEQGRQVQASPQALARLANALELTRAERAYLFELADRRDPEDSDDGPLEDAPASLIAAVSSVPHPAYALDRYWNACSWNSAAAALFPHWLGEEGTERNAIRFVFTHPIARQNLIDWQARTRSMLAEFRADFSHSLRDPVFKELVETLRQESPLFDTAWQEHSVMERGGGERSFRHPERGILNFRQFNYRPTDRPDCKLVLLFPL</sequence>
<reference evidence="3 4" key="1">
    <citation type="submission" date="2023-07" db="EMBL/GenBank/DDBJ databases">
        <title>Genomic Encyclopedia of Type Strains, Phase IV (KMG-IV): sequencing the most valuable type-strain genomes for metagenomic binning, comparative biology and taxonomic classification.</title>
        <authorList>
            <person name="Goeker M."/>
        </authorList>
    </citation>
    <scope>NUCLEOTIDE SEQUENCE [LARGE SCALE GENOMIC DNA]</scope>
    <source>
        <strain evidence="3 4">DSM 100301</strain>
    </source>
</reference>
<accession>A0ABU0IIW5</accession>
<keyword evidence="4" id="KW-1185">Reference proteome</keyword>